<sequence length="141" mass="15191">MFAGVVLQSNRTSQDPVPYPRRGRPAPAKPVQLGTQQRLVVGGVSWPRAEHTHDARVAGQSLEDARAAQNRGRSVLKGSLTRVGLGRRALGDEPVPQGQLWVVFPVLSQFLPDPCNVVPASRKLPCRAVKLRLGAKCCTGP</sequence>
<organism evidence="2 3">
    <name type="scientific">Pleurodeles waltl</name>
    <name type="common">Iberian ribbed newt</name>
    <dbReference type="NCBI Taxonomy" id="8319"/>
    <lineage>
        <taxon>Eukaryota</taxon>
        <taxon>Metazoa</taxon>
        <taxon>Chordata</taxon>
        <taxon>Craniata</taxon>
        <taxon>Vertebrata</taxon>
        <taxon>Euteleostomi</taxon>
        <taxon>Amphibia</taxon>
        <taxon>Batrachia</taxon>
        <taxon>Caudata</taxon>
        <taxon>Salamandroidea</taxon>
        <taxon>Salamandridae</taxon>
        <taxon>Pleurodelinae</taxon>
        <taxon>Pleurodeles</taxon>
    </lineage>
</organism>
<comment type="caution">
    <text evidence="2">The sequence shown here is derived from an EMBL/GenBank/DDBJ whole genome shotgun (WGS) entry which is preliminary data.</text>
</comment>
<evidence type="ECO:0000313" key="2">
    <source>
        <dbReference type="EMBL" id="KAJ1108576.1"/>
    </source>
</evidence>
<accession>A0AAV7MXW9</accession>
<protein>
    <submittedName>
        <fullName evidence="2">Uncharacterized protein</fullName>
    </submittedName>
</protein>
<keyword evidence="3" id="KW-1185">Reference proteome</keyword>
<evidence type="ECO:0000313" key="3">
    <source>
        <dbReference type="Proteomes" id="UP001066276"/>
    </source>
</evidence>
<evidence type="ECO:0000256" key="1">
    <source>
        <dbReference type="SAM" id="MobiDB-lite"/>
    </source>
</evidence>
<dbReference type="EMBL" id="JANPWB010000013">
    <property type="protein sequence ID" value="KAJ1108576.1"/>
    <property type="molecule type" value="Genomic_DNA"/>
</dbReference>
<proteinExistence type="predicted"/>
<name>A0AAV7MXW9_PLEWA</name>
<reference evidence="2" key="1">
    <citation type="journal article" date="2022" name="bioRxiv">
        <title>Sequencing and chromosome-scale assembly of the giantPleurodeles waltlgenome.</title>
        <authorList>
            <person name="Brown T."/>
            <person name="Elewa A."/>
            <person name="Iarovenko S."/>
            <person name="Subramanian E."/>
            <person name="Araus A.J."/>
            <person name="Petzold A."/>
            <person name="Susuki M."/>
            <person name="Suzuki K.-i.T."/>
            <person name="Hayashi T."/>
            <person name="Toyoda A."/>
            <person name="Oliveira C."/>
            <person name="Osipova E."/>
            <person name="Leigh N.D."/>
            <person name="Simon A."/>
            <person name="Yun M.H."/>
        </authorList>
    </citation>
    <scope>NUCLEOTIDE SEQUENCE</scope>
    <source>
        <strain evidence="2">20211129_DDA</strain>
        <tissue evidence="2">Liver</tissue>
    </source>
</reference>
<dbReference type="AlphaFoldDB" id="A0AAV7MXW9"/>
<gene>
    <name evidence="2" type="ORF">NDU88_005952</name>
</gene>
<feature type="region of interest" description="Disordered" evidence="1">
    <location>
        <begin position="1"/>
        <end position="31"/>
    </location>
</feature>
<dbReference type="Proteomes" id="UP001066276">
    <property type="component" value="Chromosome 9"/>
</dbReference>